<evidence type="ECO:0000313" key="2">
    <source>
        <dbReference type="Proteomes" id="UP000188268"/>
    </source>
</evidence>
<accession>A0A1R3HVX7</accession>
<reference evidence="1 2" key="1">
    <citation type="submission" date="2013-09" db="EMBL/GenBank/DDBJ databases">
        <title>Corchorus capsularis genome sequencing.</title>
        <authorList>
            <person name="Alam M."/>
            <person name="Haque M.S."/>
            <person name="Islam M.S."/>
            <person name="Emdad E.M."/>
            <person name="Islam M.M."/>
            <person name="Ahmed B."/>
            <person name="Halim A."/>
            <person name="Hossen Q.M.M."/>
            <person name="Hossain M.Z."/>
            <person name="Ahmed R."/>
            <person name="Khan M.M."/>
            <person name="Islam R."/>
            <person name="Rashid M.M."/>
            <person name="Khan S.A."/>
            <person name="Rahman M.S."/>
            <person name="Alam M."/>
        </authorList>
    </citation>
    <scope>NUCLEOTIDE SEQUENCE [LARGE SCALE GENOMIC DNA]</scope>
    <source>
        <strain evidence="2">cv. CVL-1</strain>
        <tissue evidence="1">Whole seedling</tissue>
    </source>
</reference>
<gene>
    <name evidence="1" type="ORF">CCACVL1_16724</name>
</gene>
<evidence type="ECO:0000313" key="1">
    <source>
        <dbReference type="EMBL" id="OMO74430.1"/>
    </source>
</evidence>
<comment type="caution">
    <text evidence="1">The sequence shown here is derived from an EMBL/GenBank/DDBJ whole genome shotgun (WGS) entry which is preliminary data.</text>
</comment>
<organism evidence="1 2">
    <name type="scientific">Corchorus capsularis</name>
    <name type="common">Jute</name>
    <dbReference type="NCBI Taxonomy" id="210143"/>
    <lineage>
        <taxon>Eukaryota</taxon>
        <taxon>Viridiplantae</taxon>
        <taxon>Streptophyta</taxon>
        <taxon>Embryophyta</taxon>
        <taxon>Tracheophyta</taxon>
        <taxon>Spermatophyta</taxon>
        <taxon>Magnoliopsida</taxon>
        <taxon>eudicotyledons</taxon>
        <taxon>Gunneridae</taxon>
        <taxon>Pentapetalae</taxon>
        <taxon>rosids</taxon>
        <taxon>malvids</taxon>
        <taxon>Malvales</taxon>
        <taxon>Malvaceae</taxon>
        <taxon>Grewioideae</taxon>
        <taxon>Apeibeae</taxon>
        <taxon>Corchorus</taxon>
    </lineage>
</organism>
<proteinExistence type="predicted"/>
<sequence>MYSTRLVPRSHDGDNIRTLIRLGWLANARVSGVESE</sequence>
<name>A0A1R3HVX7_COCAP</name>
<dbReference type="EMBL" id="AWWV01011107">
    <property type="protein sequence ID" value="OMO74430.1"/>
    <property type="molecule type" value="Genomic_DNA"/>
</dbReference>
<keyword evidence="2" id="KW-1185">Reference proteome</keyword>
<protein>
    <submittedName>
        <fullName evidence="1">Uncharacterized protein</fullName>
    </submittedName>
</protein>
<dbReference type="Proteomes" id="UP000188268">
    <property type="component" value="Unassembled WGS sequence"/>
</dbReference>
<dbReference type="Gramene" id="OMO74430">
    <property type="protein sequence ID" value="OMO74430"/>
    <property type="gene ID" value="CCACVL1_16724"/>
</dbReference>
<dbReference type="AlphaFoldDB" id="A0A1R3HVX7"/>